<dbReference type="GO" id="GO:0016020">
    <property type="term" value="C:membrane"/>
    <property type="evidence" value="ECO:0007669"/>
    <property type="project" value="UniProtKB-SubCell"/>
</dbReference>
<evidence type="ECO:0000256" key="13">
    <source>
        <dbReference type="ARBA" id="ARBA00022833"/>
    </source>
</evidence>
<dbReference type="Ensembl" id="ENSOMET00000017617.1">
    <property type="protein sequence ID" value="ENSOMEP00000028763.1"/>
    <property type="gene ID" value="ENSOMEG00000012031.1"/>
</dbReference>
<dbReference type="CDD" id="cd20873">
    <property type="entry name" value="C1_KSR2"/>
    <property type="match status" value="1"/>
</dbReference>
<dbReference type="PROSITE" id="PS50081">
    <property type="entry name" value="ZF_DAG_PE_2"/>
    <property type="match status" value="1"/>
</dbReference>
<dbReference type="GO" id="GO:0007265">
    <property type="term" value="P:Ras protein signal transduction"/>
    <property type="evidence" value="ECO:0007669"/>
    <property type="project" value="TreeGrafter"/>
</dbReference>
<feature type="compositionally biased region" description="Low complexity" evidence="18">
    <location>
        <begin position="513"/>
        <end position="528"/>
    </location>
</feature>
<evidence type="ECO:0000256" key="14">
    <source>
        <dbReference type="ARBA" id="ARBA00022840"/>
    </source>
</evidence>
<keyword evidence="14" id="KW-0067">ATP-binding</keyword>
<keyword evidence="12" id="KW-0418">Kinase</keyword>
<dbReference type="InterPro" id="IPR046349">
    <property type="entry name" value="C1-like_sf"/>
</dbReference>
<evidence type="ECO:0000259" key="19">
    <source>
        <dbReference type="PROSITE" id="PS50011"/>
    </source>
</evidence>
<dbReference type="Pfam" id="PF20406">
    <property type="entry name" value="SAM_KSR1_N"/>
    <property type="match status" value="1"/>
</dbReference>
<dbReference type="FunFam" id="1.10.150.50:FF:000031">
    <property type="entry name" value="Kinase suppressor of Ras 2"/>
    <property type="match status" value="1"/>
</dbReference>
<name>A0A3B3DF64_ORYME</name>
<dbReference type="InterPro" id="IPR025561">
    <property type="entry name" value="KSR_SAM-like_dom"/>
</dbReference>
<evidence type="ECO:0000256" key="16">
    <source>
        <dbReference type="ARBA" id="ARBA00047899"/>
    </source>
</evidence>
<evidence type="ECO:0000256" key="11">
    <source>
        <dbReference type="ARBA" id="ARBA00022771"/>
    </source>
</evidence>
<evidence type="ECO:0000256" key="15">
    <source>
        <dbReference type="ARBA" id="ARBA00023136"/>
    </source>
</evidence>
<feature type="region of interest" description="Disordered" evidence="18">
    <location>
        <begin position="498"/>
        <end position="554"/>
    </location>
</feature>
<feature type="domain" description="Protein kinase" evidence="19">
    <location>
        <begin position="661"/>
        <end position="950"/>
    </location>
</feature>
<evidence type="ECO:0000256" key="2">
    <source>
        <dbReference type="ARBA" id="ARBA00004496"/>
    </source>
</evidence>
<comment type="subcellular location">
    <subcellularLocation>
        <location evidence="2">Cytoplasm</location>
    </subcellularLocation>
    <subcellularLocation>
        <location evidence="1">Membrane</location>
        <topology evidence="1">Peripheral membrane protein</topology>
    </subcellularLocation>
</comment>
<keyword evidence="6" id="KW-0723">Serine/threonine-protein kinase</keyword>
<evidence type="ECO:0000256" key="1">
    <source>
        <dbReference type="ARBA" id="ARBA00004170"/>
    </source>
</evidence>
<dbReference type="SUPFAM" id="SSF56112">
    <property type="entry name" value="Protein kinase-like (PK-like)"/>
    <property type="match status" value="1"/>
</dbReference>
<dbReference type="InterPro" id="IPR002219">
    <property type="entry name" value="PKC_DAG/PE"/>
</dbReference>
<dbReference type="GO" id="GO:0019722">
    <property type="term" value="P:calcium-mediated signaling"/>
    <property type="evidence" value="ECO:0007669"/>
    <property type="project" value="TreeGrafter"/>
</dbReference>
<dbReference type="GeneTree" id="ENSGT00940000158519"/>
<dbReference type="PANTHER" id="PTHR23257">
    <property type="entry name" value="SERINE-THREONINE PROTEIN KINASE"/>
    <property type="match status" value="1"/>
</dbReference>
<dbReference type="InterPro" id="IPR046933">
    <property type="entry name" value="SAM_KSR1_N_sf"/>
</dbReference>
<dbReference type="PROSITE" id="PS00479">
    <property type="entry name" value="ZF_DAG_PE_1"/>
    <property type="match status" value="1"/>
</dbReference>
<dbReference type="Gene3D" id="1.10.150.50">
    <property type="entry name" value="Transcription Factor, Ets-1"/>
    <property type="match status" value="1"/>
</dbReference>
<feature type="compositionally biased region" description="Pro residues" evidence="18">
    <location>
        <begin position="529"/>
        <end position="546"/>
    </location>
</feature>
<evidence type="ECO:0000256" key="3">
    <source>
        <dbReference type="ARBA" id="ARBA00005843"/>
    </source>
</evidence>
<dbReference type="FunFam" id="3.30.60.20:FF:000010">
    <property type="entry name" value="Putative kinase suppressor of Ras 1"/>
    <property type="match status" value="1"/>
</dbReference>
<keyword evidence="15" id="KW-0472">Membrane</keyword>
<comment type="catalytic activity">
    <reaction evidence="16">
        <text>L-threonyl-[protein] + ATP = O-phospho-L-threonyl-[protein] + ADP + H(+)</text>
        <dbReference type="Rhea" id="RHEA:46608"/>
        <dbReference type="Rhea" id="RHEA-COMP:11060"/>
        <dbReference type="Rhea" id="RHEA-COMP:11605"/>
        <dbReference type="ChEBI" id="CHEBI:15378"/>
        <dbReference type="ChEBI" id="CHEBI:30013"/>
        <dbReference type="ChEBI" id="CHEBI:30616"/>
        <dbReference type="ChEBI" id="CHEBI:61977"/>
        <dbReference type="ChEBI" id="CHEBI:456216"/>
        <dbReference type="EC" id="2.7.11.1"/>
    </reaction>
</comment>
<protein>
    <recommendedName>
        <fullName evidence="4">non-specific serine/threonine protein kinase</fullName>
        <ecNumber evidence="4">2.7.11.1</ecNumber>
    </recommendedName>
</protein>
<evidence type="ECO:0000313" key="21">
    <source>
        <dbReference type="Ensembl" id="ENSOMEP00000028763.1"/>
    </source>
</evidence>
<comment type="similarity">
    <text evidence="3">Belongs to the protein kinase superfamily. TKL Ser/Thr protein kinase family.</text>
</comment>
<dbReference type="STRING" id="30732.ENSOMEP00000028763"/>
<dbReference type="FunFam" id="3.30.200.20:FF:000034">
    <property type="entry name" value="Kinase suppressor of Ras 1"/>
    <property type="match status" value="1"/>
</dbReference>
<evidence type="ECO:0000256" key="12">
    <source>
        <dbReference type="ARBA" id="ARBA00022777"/>
    </source>
</evidence>
<reference evidence="21" key="2">
    <citation type="submission" date="2025-09" db="UniProtKB">
        <authorList>
            <consortium name="Ensembl"/>
        </authorList>
    </citation>
    <scope>IDENTIFICATION</scope>
</reference>
<dbReference type="Proteomes" id="UP000261560">
    <property type="component" value="Unplaced"/>
</dbReference>
<dbReference type="FunFam" id="1.10.510.10:FF:000107">
    <property type="entry name" value="kinase suppressor of Ras 1"/>
    <property type="match status" value="1"/>
</dbReference>
<dbReference type="Pfam" id="PF07714">
    <property type="entry name" value="PK_Tyr_Ser-Thr"/>
    <property type="match status" value="1"/>
</dbReference>
<evidence type="ECO:0000313" key="22">
    <source>
        <dbReference type="Proteomes" id="UP000261560"/>
    </source>
</evidence>
<dbReference type="GO" id="GO:0008270">
    <property type="term" value="F:zinc ion binding"/>
    <property type="evidence" value="ECO:0007669"/>
    <property type="project" value="UniProtKB-KW"/>
</dbReference>
<evidence type="ECO:0000256" key="6">
    <source>
        <dbReference type="ARBA" id="ARBA00022527"/>
    </source>
</evidence>
<dbReference type="SMART" id="SM00220">
    <property type="entry name" value="S_TKc"/>
    <property type="match status" value="1"/>
</dbReference>
<keyword evidence="11" id="KW-0863">Zinc-finger</keyword>
<dbReference type="InterPro" id="IPR050167">
    <property type="entry name" value="Ser_Thr_protein_kinase"/>
</dbReference>
<dbReference type="InterPro" id="IPR013761">
    <property type="entry name" value="SAM/pointed_sf"/>
</dbReference>
<dbReference type="PaxDb" id="30732-ENSOMEP00000028763"/>
<dbReference type="SMART" id="SM00109">
    <property type="entry name" value="C1"/>
    <property type="match status" value="1"/>
</dbReference>
<dbReference type="GO" id="GO:0005737">
    <property type="term" value="C:cytoplasm"/>
    <property type="evidence" value="ECO:0007669"/>
    <property type="project" value="UniProtKB-SubCell"/>
</dbReference>
<proteinExistence type="inferred from homology"/>
<keyword evidence="13" id="KW-0862">Zinc</keyword>
<keyword evidence="8" id="KW-0808">Transferase</keyword>
<evidence type="ECO:0000256" key="17">
    <source>
        <dbReference type="ARBA" id="ARBA00048679"/>
    </source>
</evidence>
<organism evidence="21 22">
    <name type="scientific">Oryzias melastigma</name>
    <name type="common">Marine medaka</name>
    <dbReference type="NCBI Taxonomy" id="30732"/>
    <lineage>
        <taxon>Eukaryota</taxon>
        <taxon>Metazoa</taxon>
        <taxon>Chordata</taxon>
        <taxon>Craniata</taxon>
        <taxon>Vertebrata</taxon>
        <taxon>Euteleostomi</taxon>
        <taxon>Actinopterygii</taxon>
        <taxon>Neopterygii</taxon>
        <taxon>Teleostei</taxon>
        <taxon>Neoteleostei</taxon>
        <taxon>Acanthomorphata</taxon>
        <taxon>Ovalentaria</taxon>
        <taxon>Atherinomorphae</taxon>
        <taxon>Beloniformes</taxon>
        <taxon>Adrianichthyidae</taxon>
        <taxon>Oryziinae</taxon>
        <taxon>Oryzias</taxon>
    </lineage>
</organism>
<dbReference type="Gene3D" id="1.10.510.10">
    <property type="entry name" value="Transferase(Phosphotransferase) domain 1"/>
    <property type="match status" value="1"/>
</dbReference>
<dbReference type="InterPro" id="IPR008271">
    <property type="entry name" value="Ser/Thr_kinase_AS"/>
</dbReference>
<keyword evidence="5" id="KW-0963">Cytoplasm</keyword>
<dbReference type="InterPro" id="IPR011009">
    <property type="entry name" value="Kinase-like_dom_sf"/>
</dbReference>
<sequence length="969" mass="109504">MNEEMTKSEEQHLSLQKALQQCELVQNMIDISISSLEGLRTKCATSNDLTQKEIRTLEGKLVKYFSRQLSCKCKVALEERSAELEDFPRLELWFRIVNLRKEVIEDMGPGEVTLEGLLDMSEEQVCQLLQKFGASEEECARLNASLSCLRKAQQLGSQAKQDWSIQWPTSESGKENTPVCQPEASQWIRFQLSQSPKVQSKYNQHTCQSPQALATTLYADRLTVDSPGSGLFPLLDSGHRSLPPSPRQRHFGHTPPRTPLVVNTMTPPGTPPMRRRNKVKAPGTPPPPSRKLIHLLPGFTALHRSKSHEFQLGNRLDDTQTPKAKKKTKPLNLKIHSSVGSCENLPTQRSPLHTERSLRSFFFPSFIPSTPPVHAETPSANTLSVPRWSPQIPRRDLGNSIKHRFSTKYWMSQTCIVCGKGMLFGLKCKNCKLKCHNKCTKEAPPCHLLIIQRGGRESFKDQQGMTQVARLVRTESVPCDINNPLRYTDLHISQTLPKTNKINKDHIPVPYQPDSSSNPSSTTSSTPSSPAPPLPSSATPPSPLHPSPQSARQQKQFNLTASSYFKYKQQFIFPDVTPEAPPSRAPQVILHPVLSEPGNEGNHLLQIEVEPTSDNEDGNMEDSGDEFEEMNLSLLSARNFPRKASQTSIFLQEWDIPFEQLEIGEMIGKGRFGRVYHGRWHGEVAIRLIDIERDNEDQLKAFKREVMAYRNTRHENVVLFMGACMSPPHLAIITSLCKGRTLYSVVRDAKVVLDVNKTRQIAQEMVKVKRFSFSMNMSHRAHSSAALRPQGMGYLHAKGILHKDMKSKNVFYDNGKVVITDFGLFTISGVLQAGSRREDKLRIPSGWLCHLAPEIIQQLSPDTEEDKLPFSKQSDVFAFGTIWYELHAREWPYKSQPAEVIIWQIGSGMKPNLAQTGMGKEILDILLLCWAFKQEERPSFSKLVDLLEKLPKRNRRLSHPGHFWKSAEL</sequence>
<dbReference type="Pfam" id="PF13543">
    <property type="entry name" value="SAM_KSR1"/>
    <property type="match status" value="1"/>
</dbReference>
<keyword evidence="7" id="KW-0597">Phosphoprotein</keyword>
<evidence type="ECO:0000256" key="10">
    <source>
        <dbReference type="ARBA" id="ARBA00022741"/>
    </source>
</evidence>
<dbReference type="Gene3D" id="3.30.60.20">
    <property type="match status" value="1"/>
</dbReference>
<dbReference type="Gene3D" id="3.30.200.20">
    <property type="entry name" value="Phosphorylase Kinase, domain 1"/>
    <property type="match status" value="1"/>
</dbReference>
<comment type="catalytic activity">
    <reaction evidence="17">
        <text>L-seryl-[protein] + ATP = O-phospho-L-seryl-[protein] + ADP + H(+)</text>
        <dbReference type="Rhea" id="RHEA:17989"/>
        <dbReference type="Rhea" id="RHEA-COMP:9863"/>
        <dbReference type="Rhea" id="RHEA-COMP:11604"/>
        <dbReference type="ChEBI" id="CHEBI:15378"/>
        <dbReference type="ChEBI" id="CHEBI:29999"/>
        <dbReference type="ChEBI" id="CHEBI:30616"/>
        <dbReference type="ChEBI" id="CHEBI:83421"/>
        <dbReference type="ChEBI" id="CHEBI:456216"/>
        <dbReference type="EC" id="2.7.11.1"/>
    </reaction>
</comment>
<keyword evidence="22" id="KW-1185">Reference proteome</keyword>
<feature type="region of interest" description="Disordered" evidence="18">
    <location>
        <begin position="243"/>
        <end position="291"/>
    </location>
</feature>
<keyword evidence="9" id="KW-0479">Metal-binding</keyword>
<feature type="domain" description="Phorbol-ester/DAG-type" evidence="20">
    <location>
        <begin position="402"/>
        <end position="446"/>
    </location>
</feature>
<dbReference type="GO" id="GO:0005524">
    <property type="term" value="F:ATP binding"/>
    <property type="evidence" value="ECO:0007669"/>
    <property type="project" value="UniProtKB-KW"/>
</dbReference>
<accession>A0A3B3DF64</accession>
<evidence type="ECO:0000256" key="9">
    <source>
        <dbReference type="ARBA" id="ARBA00022723"/>
    </source>
</evidence>
<evidence type="ECO:0000256" key="18">
    <source>
        <dbReference type="SAM" id="MobiDB-lite"/>
    </source>
</evidence>
<dbReference type="PROSITE" id="PS00108">
    <property type="entry name" value="PROTEIN_KINASE_ST"/>
    <property type="match status" value="1"/>
</dbReference>
<evidence type="ECO:0000256" key="5">
    <source>
        <dbReference type="ARBA" id="ARBA00022490"/>
    </source>
</evidence>
<evidence type="ECO:0000256" key="7">
    <source>
        <dbReference type="ARBA" id="ARBA00022553"/>
    </source>
</evidence>
<dbReference type="InterPro" id="IPR046861">
    <property type="entry name" value="SAM_KSR1_N"/>
</dbReference>
<dbReference type="Gene3D" id="6.10.140.1120">
    <property type="match status" value="1"/>
</dbReference>
<dbReference type="EC" id="2.7.11.1" evidence="4"/>
<evidence type="ECO:0000256" key="8">
    <source>
        <dbReference type="ARBA" id="ARBA00022679"/>
    </source>
</evidence>
<keyword evidence="10" id="KW-0547">Nucleotide-binding</keyword>
<reference evidence="21" key="1">
    <citation type="submission" date="2025-08" db="UniProtKB">
        <authorList>
            <consortium name="Ensembl"/>
        </authorList>
    </citation>
    <scope>IDENTIFICATION</scope>
</reference>
<dbReference type="InterPro" id="IPR000719">
    <property type="entry name" value="Prot_kinase_dom"/>
</dbReference>
<dbReference type="AlphaFoldDB" id="A0A3B3DF64"/>
<dbReference type="InterPro" id="IPR001245">
    <property type="entry name" value="Ser-Thr/Tyr_kinase_cat_dom"/>
</dbReference>
<dbReference type="PANTHER" id="PTHR23257:SF775">
    <property type="entry name" value="KINASE SUPPRESSOR OF RAS 2"/>
    <property type="match status" value="1"/>
</dbReference>
<dbReference type="SUPFAM" id="SSF57889">
    <property type="entry name" value="Cysteine-rich domain"/>
    <property type="match status" value="1"/>
</dbReference>
<dbReference type="PROSITE" id="PS50011">
    <property type="entry name" value="PROTEIN_KINASE_DOM"/>
    <property type="match status" value="1"/>
</dbReference>
<evidence type="ECO:0000256" key="4">
    <source>
        <dbReference type="ARBA" id="ARBA00012513"/>
    </source>
</evidence>
<dbReference type="GO" id="GO:0004674">
    <property type="term" value="F:protein serine/threonine kinase activity"/>
    <property type="evidence" value="ECO:0007669"/>
    <property type="project" value="UniProtKB-KW"/>
</dbReference>
<evidence type="ECO:0000259" key="20">
    <source>
        <dbReference type="PROSITE" id="PS50081"/>
    </source>
</evidence>